<organism evidence="1 2">
    <name type="scientific">Halobellus litoreus</name>
    <dbReference type="NCBI Taxonomy" id="755310"/>
    <lineage>
        <taxon>Archaea</taxon>
        <taxon>Methanobacteriati</taxon>
        <taxon>Methanobacteriota</taxon>
        <taxon>Stenosarchaea group</taxon>
        <taxon>Halobacteria</taxon>
        <taxon>Halobacteriales</taxon>
        <taxon>Haloferacaceae</taxon>
        <taxon>Halobellus</taxon>
    </lineage>
</organism>
<gene>
    <name evidence="1" type="ORF">ACFSAS_14140</name>
</gene>
<comment type="caution">
    <text evidence="1">The sequence shown here is derived from an EMBL/GenBank/DDBJ whole genome shotgun (WGS) entry which is preliminary data.</text>
</comment>
<sequence length="255" mass="28438">MAGPNPDELLAVVDRFPTPPESDRFDRADELLDGTYSAMADSWYPELQRRAAAYADGDVLRESVLEHVESVPSFRLSEGATPLPRSREALARAAATLDSVSEVSAWYADLWTMLADTRDGLSLFERVLHDFGYAAAHVLFLGASSPEQVVRRLRWAYRAVGVRIDETASEAGTERTAFTCPYRDLAAGSRGQRWVCHEKLDRVDDGYVTYLREGGIDYQRPRGCPDSERCYSSVARDGPRQWWPKTSPATVESGP</sequence>
<dbReference type="EMBL" id="JBHUDP010000006">
    <property type="protein sequence ID" value="MFD1686752.1"/>
    <property type="molecule type" value="Genomic_DNA"/>
</dbReference>
<proteinExistence type="predicted"/>
<evidence type="ECO:0000313" key="2">
    <source>
        <dbReference type="Proteomes" id="UP001597092"/>
    </source>
</evidence>
<keyword evidence="2" id="KW-1185">Reference proteome</keyword>
<dbReference type="RefSeq" id="WP_256307225.1">
    <property type="nucleotide sequence ID" value="NZ_JANHAW010000002.1"/>
</dbReference>
<dbReference type="AlphaFoldDB" id="A0ABD6DYU0"/>
<protein>
    <submittedName>
        <fullName evidence="1">Uncharacterized protein</fullName>
    </submittedName>
</protein>
<dbReference type="Proteomes" id="UP001597092">
    <property type="component" value="Unassembled WGS sequence"/>
</dbReference>
<evidence type="ECO:0000313" key="1">
    <source>
        <dbReference type="EMBL" id="MFD1686752.1"/>
    </source>
</evidence>
<name>A0ABD6DYU0_9EURY</name>
<accession>A0ABD6DYU0</accession>
<reference evidence="1 2" key="1">
    <citation type="journal article" date="2019" name="Int. J. Syst. Evol. Microbiol.">
        <title>The Global Catalogue of Microorganisms (GCM) 10K type strain sequencing project: providing services to taxonomists for standard genome sequencing and annotation.</title>
        <authorList>
            <consortium name="The Broad Institute Genomics Platform"/>
            <consortium name="The Broad Institute Genome Sequencing Center for Infectious Disease"/>
            <person name="Wu L."/>
            <person name="Ma J."/>
        </authorList>
    </citation>
    <scope>NUCLEOTIDE SEQUENCE [LARGE SCALE GENOMIC DNA]</scope>
    <source>
        <strain evidence="1 2">CGMCC 1.10387</strain>
    </source>
</reference>